<sequence>MAARKWVGWEEEKVVLGDDDGEECKVCYYLWCATPKDNAYSADVQFLLSLETALESGSASARVMALASEITGLRWKSRREIMDWLTSLVAGS</sequence>
<protein>
    <submittedName>
        <fullName evidence="1">Uncharacterized protein</fullName>
    </submittedName>
</protein>
<dbReference type="AlphaFoldDB" id="R7WGE1"/>
<dbReference type="EnsemblPlants" id="EMT20104">
    <property type="protein sequence ID" value="EMT20104"/>
    <property type="gene ID" value="F775_42323"/>
</dbReference>
<accession>R7WGE1</accession>
<proteinExistence type="predicted"/>
<organism evidence="1">
    <name type="scientific">Aegilops tauschii</name>
    <name type="common">Tausch's goatgrass</name>
    <name type="synonym">Aegilops squarrosa</name>
    <dbReference type="NCBI Taxonomy" id="37682"/>
    <lineage>
        <taxon>Eukaryota</taxon>
        <taxon>Viridiplantae</taxon>
        <taxon>Streptophyta</taxon>
        <taxon>Embryophyta</taxon>
        <taxon>Tracheophyta</taxon>
        <taxon>Spermatophyta</taxon>
        <taxon>Magnoliopsida</taxon>
        <taxon>Liliopsida</taxon>
        <taxon>Poales</taxon>
        <taxon>Poaceae</taxon>
        <taxon>BOP clade</taxon>
        <taxon>Pooideae</taxon>
        <taxon>Triticodae</taxon>
        <taxon>Triticeae</taxon>
        <taxon>Triticinae</taxon>
        <taxon>Aegilops</taxon>
    </lineage>
</organism>
<evidence type="ECO:0000313" key="1">
    <source>
        <dbReference type="EnsemblPlants" id="EMT20104"/>
    </source>
</evidence>
<reference evidence="1" key="1">
    <citation type="submission" date="2015-06" db="UniProtKB">
        <authorList>
            <consortium name="EnsemblPlants"/>
        </authorList>
    </citation>
    <scope>IDENTIFICATION</scope>
</reference>
<name>R7WGE1_AEGTA</name>